<feature type="domain" description="DUF927" evidence="1">
    <location>
        <begin position="174"/>
        <end position="453"/>
    </location>
</feature>
<organism evidence="2 3">
    <name type="scientific">Siccibacter turicensis</name>
    <dbReference type="NCBI Taxonomy" id="357233"/>
    <lineage>
        <taxon>Bacteria</taxon>
        <taxon>Pseudomonadati</taxon>
        <taxon>Pseudomonadota</taxon>
        <taxon>Gammaproteobacteria</taxon>
        <taxon>Enterobacterales</taxon>
        <taxon>Enterobacteriaceae</taxon>
        <taxon>Siccibacter</taxon>
    </lineage>
</organism>
<dbReference type="AlphaFoldDB" id="A0A2P8VGU9"/>
<keyword evidence="3" id="KW-1185">Reference proteome</keyword>
<dbReference type="EMBL" id="PYEP01000006">
    <property type="protein sequence ID" value="PSN06766.1"/>
    <property type="molecule type" value="Genomic_DNA"/>
</dbReference>
<dbReference type="InterPro" id="IPR009270">
    <property type="entry name" value="DUF927"/>
</dbReference>
<evidence type="ECO:0000313" key="3">
    <source>
        <dbReference type="Proteomes" id="UP000240212"/>
    </source>
</evidence>
<dbReference type="Pfam" id="PF06048">
    <property type="entry name" value="DUF927"/>
    <property type="match status" value="1"/>
</dbReference>
<accession>A0A2P8VGU9</accession>
<protein>
    <submittedName>
        <fullName evidence="2">DNA primase</fullName>
    </submittedName>
</protein>
<reference evidence="2 3" key="1">
    <citation type="submission" date="2018-03" db="EMBL/GenBank/DDBJ databases">
        <title>Draft genome sequence of the first documented clinical Siccibacter turicensis isolate in Austria.</title>
        <authorList>
            <person name="Lepuschitz S."/>
            <person name="Pekard-Amenitsch S."/>
            <person name="Haunold R."/>
            <person name="Schill S."/>
            <person name="Mach R."/>
            <person name="Allerberger F."/>
            <person name="Ruppitsch W."/>
            <person name="Forsythe S.J."/>
        </authorList>
    </citation>
    <scope>NUCLEOTIDE SEQUENCE [LARGE SCALE GENOMIC DNA]</scope>
    <source>
        <strain evidence="2 3">6100069499-17</strain>
    </source>
</reference>
<evidence type="ECO:0000313" key="2">
    <source>
        <dbReference type="EMBL" id="PSN06766.1"/>
    </source>
</evidence>
<evidence type="ECO:0000259" key="1">
    <source>
        <dbReference type="Pfam" id="PF06048"/>
    </source>
</evidence>
<proteinExistence type="predicted"/>
<gene>
    <name evidence="2" type="ORF">C7G83_14245</name>
</gene>
<dbReference type="Proteomes" id="UP000240212">
    <property type="component" value="Unassembled WGS sequence"/>
</dbReference>
<dbReference type="OrthoDB" id="784829at2"/>
<comment type="caution">
    <text evidence="2">The sequence shown here is derived from an EMBL/GenBank/DDBJ whole genome shotgun (WGS) entry which is preliminary data.</text>
</comment>
<name>A0A2P8VGU9_9ENTR</name>
<sequence length="722" mass="78527">MSEKDSGFTASGCARPEIVNCRLKAAPNLKYQPRDKYTETIIFAGVDAWTHAKVWQEGNPIGDTVPPVILGPAQLAALASLRIIDKGRRSARVCRAGVLSELHLSTLASQLAQARVQEARLYSESHELVEDWTPQLVRLRQEAQSGNSVEAVIRLAQGVPAFVDELAPCVEARTDGLYYVTPKIDKQSGEVTRPGQWMCDPLEVAGIGADDTERFLVLRWRPTGAGDLHTEAIPARDIGERDGWARLRAGGLSVTAKGHLRAVLADHLLRSGKGDIWHITGLTGWQHGAYIMPDGEILGEPRTRVLFNGRSAAAGGYTVRGTAESWRDNVAALVAGNPSMMLGVAAALAAPLVGLVGADGFGLHFFQQSSAGKTTTANIATSLYGEPDALRLTWYGTALGIANEAQAHNDALMPLDEVGQGSDARAVATSAYTLFNGVGKLQGAKEGGNRELKRWRTVAISTGEMDIETFLTSGGLKPKAGQLVRLLNMPLEKATAFHGLPSGKAHADALRDACRTHHGAAGREWVRWLASHPQEAQEAAGAARERWRGLIPESYGEQVHRVGERFAVMEAALILAGHITGWSEQAGRDAIQHGFNAWVREFGTGNREHRQIIEQTEAFLNAHGRSRYAPLPWSPQDLPVRDLAGYREKGSCDADPLIFYTFPATFENEIAAGFNPKQFARVLAEARMLEPGKDRFKKKAIRVDGRQPVFYVLMYQPEDDGE</sequence>